<keyword evidence="3" id="KW-1185">Reference proteome</keyword>
<name>A0AA36FLK2_OCTVU</name>
<evidence type="ECO:0000313" key="3">
    <source>
        <dbReference type="Proteomes" id="UP001162480"/>
    </source>
</evidence>
<feature type="domain" description="R3H" evidence="1">
    <location>
        <begin position="1"/>
        <end position="49"/>
    </location>
</feature>
<dbReference type="InterPro" id="IPR001374">
    <property type="entry name" value="R3H_dom"/>
</dbReference>
<evidence type="ECO:0000313" key="2">
    <source>
        <dbReference type="EMBL" id="CAI9742192.1"/>
    </source>
</evidence>
<gene>
    <name evidence="2" type="ORF">OCTVUL_1B006681</name>
</gene>
<dbReference type="Proteomes" id="UP001162480">
    <property type="component" value="Chromosome 27"/>
</dbReference>
<dbReference type="GO" id="GO:0003676">
    <property type="term" value="F:nucleic acid binding"/>
    <property type="evidence" value="ECO:0007669"/>
    <property type="project" value="UniProtKB-UniRule"/>
</dbReference>
<organism evidence="2 3">
    <name type="scientific">Octopus vulgaris</name>
    <name type="common">Common octopus</name>
    <dbReference type="NCBI Taxonomy" id="6645"/>
    <lineage>
        <taxon>Eukaryota</taxon>
        <taxon>Metazoa</taxon>
        <taxon>Spiralia</taxon>
        <taxon>Lophotrochozoa</taxon>
        <taxon>Mollusca</taxon>
        <taxon>Cephalopoda</taxon>
        <taxon>Coleoidea</taxon>
        <taxon>Octopodiformes</taxon>
        <taxon>Octopoda</taxon>
        <taxon>Incirrata</taxon>
        <taxon>Octopodidae</taxon>
        <taxon>Octopus</taxon>
    </lineage>
</organism>
<dbReference type="PROSITE" id="PS51061">
    <property type="entry name" value="R3H"/>
    <property type="match status" value="1"/>
</dbReference>
<reference evidence="2" key="1">
    <citation type="submission" date="2023-08" db="EMBL/GenBank/DDBJ databases">
        <authorList>
            <person name="Alioto T."/>
            <person name="Alioto T."/>
            <person name="Gomez Garrido J."/>
        </authorList>
    </citation>
    <scope>NUCLEOTIDE SEQUENCE</scope>
</reference>
<proteinExistence type="predicted"/>
<dbReference type="Pfam" id="PF01424">
    <property type="entry name" value="R3H"/>
    <property type="match status" value="1"/>
</dbReference>
<dbReference type="Gene3D" id="3.30.1370.50">
    <property type="entry name" value="R3H-like domain"/>
    <property type="match status" value="1"/>
</dbReference>
<protein>
    <submittedName>
        <fullName evidence="2">Protein shuttle craft-like</fullName>
    </submittedName>
</protein>
<sequence length="123" mass="14165">MKQNYRSHSFSPMNREHRKVVHEMAEHFGCTTESYDNEPNRNVVAIARKDKCWMPSVTLTALLQKERKVLLPISSYKHEEKDKKSQDSKQGCVVLSKGSYQSVVGNSAKPESKPIIDYFDMET</sequence>
<evidence type="ECO:0000259" key="1">
    <source>
        <dbReference type="PROSITE" id="PS51061"/>
    </source>
</evidence>
<dbReference type="InterPro" id="IPR036867">
    <property type="entry name" value="R3H_dom_sf"/>
</dbReference>
<dbReference type="EMBL" id="OX597840">
    <property type="protein sequence ID" value="CAI9742192.1"/>
    <property type="molecule type" value="Genomic_DNA"/>
</dbReference>
<dbReference type="AlphaFoldDB" id="A0AA36FLK2"/>
<dbReference type="SUPFAM" id="SSF82708">
    <property type="entry name" value="R3H domain"/>
    <property type="match status" value="1"/>
</dbReference>
<accession>A0AA36FLK2</accession>